<organism evidence="9 10">
    <name type="scientific">Rhizopus oryzae</name>
    <name type="common">Mucormycosis agent</name>
    <name type="synonym">Rhizopus arrhizus var. delemar</name>
    <dbReference type="NCBI Taxonomy" id="64495"/>
    <lineage>
        <taxon>Eukaryota</taxon>
        <taxon>Fungi</taxon>
        <taxon>Fungi incertae sedis</taxon>
        <taxon>Mucoromycota</taxon>
        <taxon>Mucoromycotina</taxon>
        <taxon>Mucoromycetes</taxon>
        <taxon>Mucorales</taxon>
        <taxon>Mucorineae</taxon>
        <taxon>Rhizopodaceae</taxon>
        <taxon>Rhizopus</taxon>
    </lineage>
</organism>
<feature type="domain" description="ERT1/acuK family PAS" evidence="8">
    <location>
        <begin position="640"/>
        <end position="689"/>
    </location>
</feature>
<feature type="region of interest" description="Disordered" evidence="7">
    <location>
        <begin position="1"/>
        <end position="34"/>
    </location>
</feature>
<reference evidence="9" key="1">
    <citation type="journal article" date="2020" name="Microb. Genom.">
        <title>Genetic diversity of clinical and environmental Mucorales isolates obtained from an investigation of mucormycosis cases among solid organ transplant recipients.</title>
        <authorList>
            <person name="Nguyen M.H."/>
            <person name="Kaul D."/>
            <person name="Muto C."/>
            <person name="Cheng S.J."/>
            <person name="Richter R.A."/>
            <person name="Bruno V.M."/>
            <person name="Liu G."/>
            <person name="Beyhan S."/>
            <person name="Sundermann A.J."/>
            <person name="Mounaud S."/>
            <person name="Pasculle A.W."/>
            <person name="Nierman W.C."/>
            <person name="Driscoll E."/>
            <person name="Cumbie R."/>
            <person name="Clancy C.J."/>
            <person name="Dupont C.L."/>
        </authorList>
    </citation>
    <scope>NUCLEOTIDE SEQUENCE</scope>
    <source>
        <strain evidence="9">GL11</strain>
    </source>
</reference>
<dbReference type="GO" id="GO:0005634">
    <property type="term" value="C:nucleus"/>
    <property type="evidence" value="ECO:0007669"/>
    <property type="project" value="UniProtKB-SubCell"/>
</dbReference>
<evidence type="ECO:0000256" key="7">
    <source>
        <dbReference type="SAM" id="MobiDB-lite"/>
    </source>
</evidence>
<dbReference type="GO" id="GO:0000977">
    <property type="term" value="F:RNA polymerase II transcription regulatory region sequence-specific DNA binding"/>
    <property type="evidence" value="ECO:0007669"/>
    <property type="project" value="TreeGrafter"/>
</dbReference>
<evidence type="ECO:0000256" key="4">
    <source>
        <dbReference type="ARBA" id="ARBA00023163"/>
    </source>
</evidence>
<comment type="caution">
    <text evidence="9">The sequence shown here is derived from an EMBL/GenBank/DDBJ whole genome shotgun (WGS) entry which is preliminary data.</text>
</comment>
<evidence type="ECO:0000313" key="10">
    <source>
        <dbReference type="Proteomes" id="UP000716291"/>
    </source>
</evidence>
<protein>
    <recommendedName>
        <fullName evidence="8">ERT1/acuK family PAS domain-containing protein</fullName>
    </recommendedName>
</protein>
<feature type="compositionally biased region" description="Basic and acidic residues" evidence="7">
    <location>
        <begin position="1"/>
        <end position="10"/>
    </location>
</feature>
<sequence>MSEVEMDKSKNKSIGRISRLFQKKPKTKTSITSSISSLSISDPILSKQPSFQSISSAQLSIAEKPPRNSSLDSKNLPSLPAHQESDNVSVITIETETSLSLKSNSTDRQQHIEQHQTTLKELEAEKAYYKHENKRLEEQVNKMQAKVKKRTEELKTLKDNYQAHLRSLRCSDDDPKSIARQLIDLRGDIKRLAQELLPFAEPKTTTEKLSTLWLNLGETIGQLGNPHLSPERILLLTEKFMMDVLVQNLNTNHFPGLSCHAEFLEIQHWFEKYDASPFFATRLRQEVSLLIAMNKTSEREVEKGWKKSAERNWHHLYRGLQKSYPNSFLVSAEEEDQAQLRTEYSQRLRQLVEKVMVLGSAIRGQEVCITAMDVKEGVQQFDPSIMEDEDGQTEGTIALCVSPPFVVKLSDHYEPLVKGRVLCFPTLHKEDTNSIDPVYLANAPISLAIKCQGWAIKNTSNDGLDDKAKPRFTKKTCNDDTSISSSSTSGSNEDLFIYLLEPTSSPAMTMEYNNSKVSLLNDGISTVNKIDPEDQFYLIAADPKDGKAEDKLNEVINAKYQTGFLKPYNYVNGYARLQQYMEQHMSPESRQRILNVMGLFRPTFRQVAQSLTDIDLILVEEGFERLLLDYDRIFTTLRIPACLWRRTGEIYKGNREFAELINVPFDKLRNGQLCIYEIMTEESTVNYWEREY</sequence>
<dbReference type="InterPro" id="IPR056751">
    <property type="entry name" value="PAS_13"/>
</dbReference>
<evidence type="ECO:0000256" key="6">
    <source>
        <dbReference type="SAM" id="Coils"/>
    </source>
</evidence>
<gene>
    <name evidence="9" type="ORF">G6F64_005284</name>
</gene>
<dbReference type="GO" id="GO:0046872">
    <property type="term" value="F:metal ion binding"/>
    <property type="evidence" value="ECO:0007669"/>
    <property type="project" value="UniProtKB-KW"/>
</dbReference>
<dbReference type="EMBL" id="JAANQT010000632">
    <property type="protein sequence ID" value="KAG1309472.1"/>
    <property type="molecule type" value="Genomic_DNA"/>
</dbReference>
<feature type="region of interest" description="Disordered" evidence="7">
    <location>
        <begin position="61"/>
        <end position="88"/>
    </location>
</feature>
<dbReference type="AlphaFoldDB" id="A0A9P6XAU6"/>
<feature type="coiled-coil region" evidence="6">
    <location>
        <begin position="105"/>
        <end position="160"/>
    </location>
</feature>
<dbReference type="InterPro" id="IPR053045">
    <property type="entry name" value="Zinc_cluster_trans_reg"/>
</dbReference>
<evidence type="ECO:0000256" key="1">
    <source>
        <dbReference type="ARBA" id="ARBA00004123"/>
    </source>
</evidence>
<name>A0A9P6XAU6_RHIOR</name>
<evidence type="ECO:0000259" key="8">
    <source>
        <dbReference type="Pfam" id="PF24990"/>
    </source>
</evidence>
<proteinExistence type="predicted"/>
<dbReference type="OrthoDB" id="10277947at2759"/>
<accession>A0A9P6XAU6</accession>
<evidence type="ECO:0000256" key="5">
    <source>
        <dbReference type="ARBA" id="ARBA00023242"/>
    </source>
</evidence>
<comment type="subcellular location">
    <subcellularLocation>
        <location evidence="1">Nucleus</location>
    </subcellularLocation>
</comment>
<dbReference type="Proteomes" id="UP000716291">
    <property type="component" value="Unassembled WGS sequence"/>
</dbReference>
<keyword evidence="5" id="KW-0539">Nucleus</keyword>
<keyword evidence="10" id="KW-1185">Reference proteome</keyword>
<keyword evidence="4" id="KW-0804">Transcription</keyword>
<dbReference type="PANTHER" id="PTHR31986:SF7">
    <property type="entry name" value="REGULATOR OF DRUG SENSITIVITY 2"/>
    <property type="match status" value="1"/>
</dbReference>
<dbReference type="PANTHER" id="PTHR31986">
    <property type="entry name" value="REGULATOR OF DRUG SENSITIVITY 2"/>
    <property type="match status" value="1"/>
</dbReference>
<dbReference type="Pfam" id="PF24990">
    <property type="entry name" value="PAS_13"/>
    <property type="match status" value="1"/>
</dbReference>
<evidence type="ECO:0000256" key="3">
    <source>
        <dbReference type="ARBA" id="ARBA00023015"/>
    </source>
</evidence>
<feature type="compositionally biased region" description="Polar residues" evidence="7">
    <location>
        <begin position="67"/>
        <end position="76"/>
    </location>
</feature>
<keyword evidence="2" id="KW-0479">Metal-binding</keyword>
<evidence type="ECO:0000313" key="9">
    <source>
        <dbReference type="EMBL" id="KAG1309472.1"/>
    </source>
</evidence>
<keyword evidence="3" id="KW-0805">Transcription regulation</keyword>
<evidence type="ECO:0000256" key="2">
    <source>
        <dbReference type="ARBA" id="ARBA00022723"/>
    </source>
</evidence>
<keyword evidence="6" id="KW-0175">Coiled coil</keyword>